<comment type="similarity">
    <text evidence="2">Belongs to the ABC transporter superfamily.</text>
</comment>
<feature type="domain" description="ABC transporter" evidence="11">
    <location>
        <begin position="709"/>
        <end position="941"/>
    </location>
</feature>
<reference evidence="13 14" key="1">
    <citation type="journal article" date="2014" name="Int. J. Syst. Evol. Microbiol.">
        <title>Complete genome sequence of Corynebacterium casei LMG S-19264T (=DSM 44701T), isolated from a smear-ripened cheese.</title>
        <authorList>
            <consortium name="US DOE Joint Genome Institute (JGI-PGF)"/>
            <person name="Walter F."/>
            <person name="Albersmeier A."/>
            <person name="Kalinowski J."/>
            <person name="Ruckert C."/>
        </authorList>
    </citation>
    <scope>NUCLEOTIDE SEQUENCE [LARGE SCALE GENOMIC DNA]</scope>
    <source>
        <strain evidence="13 14">CGMCC 1.9161</strain>
    </source>
</reference>
<evidence type="ECO:0000256" key="9">
    <source>
        <dbReference type="ARBA" id="ARBA00023136"/>
    </source>
</evidence>
<dbReference type="AlphaFoldDB" id="A0A917QFV1"/>
<dbReference type="InterPro" id="IPR027417">
    <property type="entry name" value="P-loop_NTPase"/>
</dbReference>
<dbReference type="Gene3D" id="1.20.1560.10">
    <property type="entry name" value="ABC transporter type 1, transmembrane domain"/>
    <property type="match status" value="1"/>
</dbReference>
<dbReference type="InterPro" id="IPR003593">
    <property type="entry name" value="AAA+_ATPase"/>
</dbReference>
<comment type="subcellular location">
    <subcellularLocation>
        <location evidence="1">Cell membrane</location>
        <topology evidence="1">Multi-pass membrane protein</topology>
    </subcellularLocation>
</comment>
<dbReference type="GO" id="GO:0005886">
    <property type="term" value="C:plasma membrane"/>
    <property type="evidence" value="ECO:0007669"/>
    <property type="project" value="UniProtKB-SubCell"/>
</dbReference>
<keyword evidence="8 10" id="KW-1133">Transmembrane helix</keyword>
<keyword evidence="3" id="KW-0813">Transport</keyword>
<evidence type="ECO:0000256" key="2">
    <source>
        <dbReference type="ARBA" id="ARBA00005417"/>
    </source>
</evidence>
<dbReference type="InterPro" id="IPR017871">
    <property type="entry name" value="ABC_transporter-like_CS"/>
</dbReference>
<feature type="transmembrane region" description="Helical" evidence="10">
    <location>
        <begin position="378"/>
        <end position="400"/>
    </location>
</feature>
<dbReference type="GO" id="GO:0140359">
    <property type="term" value="F:ABC-type transporter activity"/>
    <property type="evidence" value="ECO:0007669"/>
    <property type="project" value="InterPro"/>
</dbReference>
<sequence>MSGGVETLPARAGTSAEASHAARIASAIGRADAARRVSARDVIDLARADAVVLVIEGTLNLFVVEPNGRRHGLVQVAAGEIAFGFPVGEGEARVLAVPGAGTRIVAADLGTVAASANVVADDLARAVAAWVGRLEDALPDADAAAPGTAIESLRTRDRLGGSWAGGSWVGGSWTADLQRVHANVLARILAALDTDREGVWKRLDARRGGDTTSFDGSIGALAAVGAGTPAAPVATAGTPLLAAACLVAKAAGIVLDLPKGGMDAAARASDPLAMLAELGGFHTLPIRLDDGWWRADMGPLLAFSGPERTPVALLPAGPGRYEALDPATMRSERVSAANAGRFARDAQSLVRLLPSRSVGFRDVLGIGLQGLGGDVRRLVVAMLLAGCVAFAMPLMIEQIIGSAVPEAARGELLVLVCMMVAVAIAGAGFSIVQSLALLRIEGWASSRTQLAVFGRLLRLPTEFFRDFTAGDLSVRVRGVEEMRQLLSDNTLFIIMACVNGTFSLAIMLYYEVRLALTVAVVALVVGALNYVFGRRAVAVQRRQLDIRGEVEADVVQYLGGVTELRTNDAERRAFARWSAKFAESQARTYEAGRLANAGQTTNAVFTFGSVLAIVLAIGLITDQLFAIFHVDVSWAGLSATGLEGTIDPAQFMAFYAAFGQFALAVNQVVQSGLALTALVPTWDRLRPLLEAREEHQEGEEDPGILRGDIDVREVKFRYVPDQPLVLKGVSLSAKAGQFVAVVGPSGAGKSSLMRLLLGFDDPEAGAVFLDGMDIRQLNKRAVRRNFGVVLQTVRVMTGTIFENITSGTDMSEEDAWWAAEQVGFAEDIRRMPDGLHTMLSDGGSTLSGGQCQRLMLARAIIRRPRIMLLDEATSALDNEVQSIVTQALDKLNCTRVVIAHRLSTIANADTIYVVDAGRVVEHGTYAELMAQGGVFADLARRQLAE</sequence>
<evidence type="ECO:0000259" key="12">
    <source>
        <dbReference type="PROSITE" id="PS50929"/>
    </source>
</evidence>
<dbReference type="PROSITE" id="PS00211">
    <property type="entry name" value="ABC_TRANSPORTER_1"/>
    <property type="match status" value="1"/>
</dbReference>
<keyword evidence="4" id="KW-1003">Cell membrane</keyword>
<feature type="transmembrane region" description="Helical" evidence="10">
    <location>
        <begin position="490"/>
        <end position="508"/>
    </location>
</feature>
<dbReference type="GO" id="GO:0034040">
    <property type="term" value="F:ATPase-coupled lipid transmembrane transporter activity"/>
    <property type="evidence" value="ECO:0007669"/>
    <property type="project" value="TreeGrafter"/>
</dbReference>
<evidence type="ECO:0000256" key="10">
    <source>
        <dbReference type="SAM" id="Phobius"/>
    </source>
</evidence>
<evidence type="ECO:0000256" key="1">
    <source>
        <dbReference type="ARBA" id="ARBA00004651"/>
    </source>
</evidence>
<evidence type="ECO:0000313" key="14">
    <source>
        <dbReference type="Proteomes" id="UP000600449"/>
    </source>
</evidence>
<organism evidence="13 14">
    <name type="scientific">Salinarimonas ramus</name>
    <dbReference type="NCBI Taxonomy" id="690164"/>
    <lineage>
        <taxon>Bacteria</taxon>
        <taxon>Pseudomonadati</taxon>
        <taxon>Pseudomonadota</taxon>
        <taxon>Alphaproteobacteria</taxon>
        <taxon>Hyphomicrobiales</taxon>
        <taxon>Salinarimonadaceae</taxon>
        <taxon>Salinarimonas</taxon>
    </lineage>
</organism>
<name>A0A917QFV1_9HYPH</name>
<dbReference type="Pfam" id="PF00664">
    <property type="entry name" value="ABC_membrane"/>
    <property type="match status" value="1"/>
</dbReference>
<dbReference type="CDD" id="cd07346">
    <property type="entry name" value="ABC_6TM_exporters"/>
    <property type="match status" value="1"/>
</dbReference>
<dbReference type="SUPFAM" id="SSF52540">
    <property type="entry name" value="P-loop containing nucleoside triphosphate hydrolases"/>
    <property type="match status" value="1"/>
</dbReference>
<keyword evidence="5 10" id="KW-0812">Transmembrane</keyword>
<dbReference type="Pfam" id="PF00005">
    <property type="entry name" value="ABC_tran"/>
    <property type="match status" value="1"/>
</dbReference>
<gene>
    <name evidence="13" type="ORF">GCM10011322_39800</name>
</gene>
<keyword evidence="6" id="KW-0547">Nucleotide-binding</keyword>
<dbReference type="PROSITE" id="PS50929">
    <property type="entry name" value="ABC_TM1F"/>
    <property type="match status" value="1"/>
</dbReference>
<proteinExistence type="inferred from homology"/>
<evidence type="ECO:0000256" key="5">
    <source>
        <dbReference type="ARBA" id="ARBA00022692"/>
    </source>
</evidence>
<dbReference type="PANTHER" id="PTHR24221">
    <property type="entry name" value="ATP-BINDING CASSETTE SUB-FAMILY B"/>
    <property type="match status" value="1"/>
</dbReference>
<evidence type="ECO:0000256" key="8">
    <source>
        <dbReference type="ARBA" id="ARBA00022989"/>
    </source>
</evidence>
<evidence type="ECO:0000256" key="3">
    <source>
        <dbReference type="ARBA" id="ARBA00022448"/>
    </source>
</evidence>
<dbReference type="PROSITE" id="PS50893">
    <property type="entry name" value="ABC_TRANSPORTER_2"/>
    <property type="match status" value="1"/>
</dbReference>
<evidence type="ECO:0000259" key="11">
    <source>
        <dbReference type="PROSITE" id="PS50893"/>
    </source>
</evidence>
<dbReference type="Gene3D" id="3.40.50.300">
    <property type="entry name" value="P-loop containing nucleotide triphosphate hydrolases"/>
    <property type="match status" value="1"/>
</dbReference>
<keyword evidence="9 10" id="KW-0472">Membrane</keyword>
<keyword evidence="14" id="KW-1185">Reference proteome</keyword>
<dbReference type="InterPro" id="IPR036640">
    <property type="entry name" value="ABC1_TM_sf"/>
</dbReference>
<dbReference type="InterPro" id="IPR011527">
    <property type="entry name" value="ABC1_TM_dom"/>
</dbReference>
<dbReference type="GO" id="GO:0005524">
    <property type="term" value="F:ATP binding"/>
    <property type="evidence" value="ECO:0007669"/>
    <property type="project" value="UniProtKB-KW"/>
</dbReference>
<dbReference type="FunFam" id="3.40.50.300:FF:000299">
    <property type="entry name" value="ABC transporter ATP-binding protein/permease"/>
    <property type="match status" value="1"/>
</dbReference>
<dbReference type="NCBIfam" id="TIGR03797">
    <property type="entry name" value="NHLM_micro_ABC2"/>
    <property type="match status" value="1"/>
</dbReference>
<feature type="transmembrane region" description="Helical" evidence="10">
    <location>
        <begin position="514"/>
        <end position="532"/>
    </location>
</feature>
<evidence type="ECO:0000313" key="13">
    <source>
        <dbReference type="EMBL" id="GGK48795.1"/>
    </source>
</evidence>
<dbReference type="SMART" id="SM00382">
    <property type="entry name" value="AAA"/>
    <property type="match status" value="1"/>
</dbReference>
<feature type="transmembrane region" description="Helical" evidence="10">
    <location>
        <begin position="412"/>
        <end position="438"/>
    </location>
</feature>
<accession>A0A917QFV1</accession>
<evidence type="ECO:0000256" key="4">
    <source>
        <dbReference type="ARBA" id="ARBA00022475"/>
    </source>
</evidence>
<dbReference type="Proteomes" id="UP000600449">
    <property type="component" value="Unassembled WGS sequence"/>
</dbReference>
<protein>
    <submittedName>
        <fullName evidence="13">NHLP family bacteriocin export ABC transporter permease/ATPase subunit</fullName>
    </submittedName>
</protein>
<dbReference type="RefSeq" id="WP_188915007.1">
    <property type="nucleotide sequence ID" value="NZ_BMMF01000013.1"/>
</dbReference>
<comment type="caution">
    <text evidence="13">The sequence shown here is derived from an EMBL/GenBank/DDBJ whole genome shotgun (WGS) entry which is preliminary data.</text>
</comment>
<dbReference type="InterPro" id="IPR003439">
    <property type="entry name" value="ABC_transporter-like_ATP-bd"/>
</dbReference>
<keyword evidence="7" id="KW-0067">ATP-binding</keyword>
<feature type="domain" description="ABC transmembrane type-1" evidence="12">
    <location>
        <begin position="378"/>
        <end position="677"/>
    </location>
</feature>
<evidence type="ECO:0000256" key="6">
    <source>
        <dbReference type="ARBA" id="ARBA00022741"/>
    </source>
</evidence>
<dbReference type="InterPro" id="IPR022515">
    <property type="entry name" value="NHPM_micro_ABC2"/>
</dbReference>
<dbReference type="GO" id="GO:0016887">
    <property type="term" value="F:ATP hydrolysis activity"/>
    <property type="evidence" value="ECO:0007669"/>
    <property type="project" value="InterPro"/>
</dbReference>
<dbReference type="SUPFAM" id="SSF90123">
    <property type="entry name" value="ABC transporter transmembrane region"/>
    <property type="match status" value="1"/>
</dbReference>
<feature type="transmembrane region" description="Helical" evidence="10">
    <location>
        <begin position="603"/>
        <end position="621"/>
    </location>
</feature>
<dbReference type="PANTHER" id="PTHR24221:SF654">
    <property type="entry name" value="ATP-BINDING CASSETTE SUB-FAMILY B MEMBER 6"/>
    <property type="match status" value="1"/>
</dbReference>
<dbReference type="EMBL" id="BMMF01000013">
    <property type="protein sequence ID" value="GGK48795.1"/>
    <property type="molecule type" value="Genomic_DNA"/>
</dbReference>
<dbReference type="InterPro" id="IPR039421">
    <property type="entry name" value="Type_1_exporter"/>
</dbReference>
<evidence type="ECO:0000256" key="7">
    <source>
        <dbReference type="ARBA" id="ARBA00022840"/>
    </source>
</evidence>